<keyword evidence="1" id="KW-0472">Membrane</keyword>
<reference evidence="2 3" key="1">
    <citation type="journal article" date="2013" name="PLoS ONE">
        <title>Lactobacillus paracasei comparative genomics: towards species pan-genome definition and exploitation of diversity.</title>
        <authorList>
            <person name="Smokvina T."/>
            <person name="Wels M."/>
            <person name="Polka J."/>
            <person name="Chervaux C."/>
            <person name="Brisse S."/>
            <person name="Boekhorst J."/>
            <person name="van Hylckama Vlieg J.E."/>
            <person name="Siezen R.J."/>
        </authorList>
    </citation>
    <scope>NUCLEOTIDE SEQUENCE [LARGE SCALE GENOMIC DNA]</scope>
    <source>
        <strain evidence="2 3">Lpp14</strain>
    </source>
</reference>
<evidence type="ECO:0000313" key="2">
    <source>
        <dbReference type="EMBL" id="EPC59983.1"/>
    </source>
</evidence>
<keyword evidence="1" id="KW-1133">Transmembrane helix</keyword>
<sequence length="95" mass="10247">AVNNTVRQVATSMTTAVMISVLSNVTNLAKPAASLLKTNPLQYKQDFFGATLSGYHAAFLLAAGFSLIGWILAFFLNTHAMSQEVTIKNEKKVKA</sequence>
<evidence type="ECO:0000256" key="1">
    <source>
        <dbReference type="SAM" id="Phobius"/>
    </source>
</evidence>
<dbReference type="EMBL" id="ANJZ01000274">
    <property type="protein sequence ID" value="EPC59983.1"/>
    <property type="molecule type" value="Genomic_DNA"/>
</dbReference>
<comment type="caution">
    <text evidence="2">The sequence shown here is derived from an EMBL/GenBank/DDBJ whole genome shotgun (WGS) entry which is preliminary data.</text>
</comment>
<feature type="non-terminal residue" evidence="2">
    <location>
        <position position="1"/>
    </location>
</feature>
<gene>
    <name evidence="2" type="ORF">Lpp14_11880</name>
</gene>
<evidence type="ECO:0000313" key="3">
    <source>
        <dbReference type="Proteomes" id="UP000014264"/>
    </source>
</evidence>
<accession>A0A829GNM7</accession>
<organism evidence="2 3">
    <name type="scientific">Lacticaseibacillus paracasei subsp. paracasei Lpp14</name>
    <dbReference type="NCBI Taxonomy" id="1256204"/>
    <lineage>
        <taxon>Bacteria</taxon>
        <taxon>Bacillati</taxon>
        <taxon>Bacillota</taxon>
        <taxon>Bacilli</taxon>
        <taxon>Lactobacillales</taxon>
        <taxon>Lactobacillaceae</taxon>
        <taxon>Lacticaseibacillus</taxon>
    </lineage>
</organism>
<keyword evidence="1" id="KW-0812">Transmembrane</keyword>
<feature type="transmembrane region" description="Helical" evidence="1">
    <location>
        <begin position="55"/>
        <end position="76"/>
    </location>
</feature>
<dbReference type="Proteomes" id="UP000014264">
    <property type="component" value="Unassembled WGS sequence"/>
</dbReference>
<protein>
    <submittedName>
        <fullName evidence="2">Putative MFS-type transporter ycnB</fullName>
    </submittedName>
</protein>
<name>A0A829GNM7_LACPA</name>
<proteinExistence type="predicted"/>
<dbReference type="AlphaFoldDB" id="A0A829GNM7"/>